<gene>
    <name evidence="3" type="ORF">ONZ51_g13102</name>
</gene>
<evidence type="ECO:0000313" key="4">
    <source>
        <dbReference type="Proteomes" id="UP001215151"/>
    </source>
</evidence>
<evidence type="ECO:0000313" key="3">
    <source>
        <dbReference type="EMBL" id="KAJ8454308.1"/>
    </source>
</evidence>
<dbReference type="AlphaFoldDB" id="A0AAD7TFD0"/>
<feature type="domain" description="Heterokaryon incompatibility" evidence="2">
    <location>
        <begin position="301"/>
        <end position="466"/>
    </location>
</feature>
<keyword evidence="4" id="KW-1185">Reference proteome</keyword>
<dbReference type="PANTHER" id="PTHR33112:SF16">
    <property type="entry name" value="HETEROKARYON INCOMPATIBILITY DOMAIN-CONTAINING PROTEIN"/>
    <property type="match status" value="1"/>
</dbReference>
<dbReference type="EMBL" id="JAPEVG010000999">
    <property type="protein sequence ID" value="KAJ8454308.1"/>
    <property type="molecule type" value="Genomic_DNA"/>
</dbReference>
<name>A0AAD7TFD0_9APHY</name>
<dbReference type="Proteomes" id="UP001215151">
    <property type="component" value="Unassembled WGS sequence"/>
</dbReference>
<proteinExistence type="predicted"/>
<sequence length="682" mass="76103">MLRTAWATVQLFIAFRSLEAVTFGTSDTSASAHIYGACRVHSLSHPSAPTLLAALYCPPLLVAPSPSCPFPRRARIGLSLVAVDFMALPPRPPNICTLAWEGVFAAQFGFWDDPVTDEDEGEGERQCWAGGYTYSVSSVVWLECAHSGCLWCRFLEKHFLEKIKLRYSDRPIPDETIEVRVGMSKPVSQTNLPPKQPSYIIFKYGERAYSRDFWLSAYADDPAAPYVDDVLPVSHVGARYVLECAATVWMEDCAQGHEVCRQLGTLDSADWLPTRLIDCSDPCSVRIIETKDGMPPRERLYVALSYVWGKGSQAHRTTTANLSARTGVGIAPETLPQTIRDAIYVTRTLGFRFLWLDSLCIIQDSAEDKHREVGSMARVYRHAYLTIDAATAASVEEGFLQVRQTLPLDDATLLPFICPPSSRDGEVQAEVRVGNVSARIASSPRSHRYYKQLKDETRLRGWCLQETLLSTRSLIFGEDTLYIKCQTCPTPRRIGFQSNYEDVSGLYNVIPVPGSATAVLPGLDEWLKTHRRWLQVVEDYSRRSLTYASDKLLACAAIAEVFAPHLGPTYLAGLWSQSLLRDLLWYALGGDESPEPLVRPREFPYAPSWSWASTNRPITFLGPSLSSPIQSLAEVAEHGIDLQDDILRFGPVQPGGYLVLHAPLLPCKWHHGADHRLVLLRQ</sequence>
<keyword evidence="1" id="KW-0732">Signal</keyword>
<feature type="signal peptide" evidence="1">
    <location>
        <begin position="1"/>
        <end position="20"/>
    </location>
</feature>
<accession>A0AAD7TFD0</accession>
<protein>
    <recommendedName>
        <fullName evidence="2">Heterokaryon incompatibility domain-containing protein</fullName>
    </recommendedName>
</protein>
<dbReference type="InterPro" id="IPR010730">
    <property type="entry name" value="HET"/>
</dbReference>
<evidence type="ECO:0000256" key="1">
    <source>
        <dbReference type="SAM" id="SignalP"/>
    </source>
</evidence>
<reference evidence="3" key="1">
    <citation type="submission" date="2022-11" db="EMBL/GenBank/DDBJ databases">
        <title>Genome Sequence of Cubamyces cubensis.</title>
        <authorList>
            <person name="Buettner E."/>
        </authorList>
    </citation>
    <scope>NUCLEOTIDE SEQUENCE</scope>
    <source>
        <strain evidence="3">MPL-01</strain>
    </source>
</reference>
<evidence type="ECO:0000259" key="2">
    <source>
        <dbReference type="Pfam" id="PF06985"/>
    </source>
</evidence>
<comment type="caution">
    <text evidence="3">The sequence shown here is derived from an EMBL/GenBank/DDBJ whole genome shotgun (WGS) entry which is preliminary data.</text>
</comment>
<organism evidence="3 4">
    <name type="scientific">Trametes cubensis</name>
    <dbReference type="NCBI Taxonomy" id="1111947"/>
    <lineage>
        <taxon>Eukaryota</taxon>
        <taxon>Fungi</taxon>
        <taxon>Dikarya</taxon>
        <taxon>Basidiomycota</taxon>
        <taxon>Agaricomycotina</taxon>
        <taxon>Agaricomycetes</taxon>
        <taxon>Polyporales</taxon>
        <taxon>Polyporaceae</taxon>
        <taxon>Trametes</taxon>
    </lineage>
</organism>
<feature type="chain" id="PRO_5042121436" description="Heterokaryon incompatibility domain-containing protein" evidence="1">
    <location>
        <begin position="21"/>
        <end position="682"/>
    </location>
</feature>
<dbReference type="Pfam" id="PF06985">
    <property type="entry name" value="HET"/>
    <property type="match status" value="1"/>
</dbReference>
<dbReference type="PANTHER" id="PTHR33112">
    <property type="entry name" value="DOMAIN PROTEIN, PUTATIVE-RELATED"/>
    <property type="match status" value="1"/>
</dbReference>